<evidence type="ECO:0000256" key="2">
    <source>
        <dbReference type="SAM" id="SignalP"/>
    </source>
</evidence>
<keyword evidence="4" id="KW-1185">Reference proteome</keyword>
<organism evidence="3 4">
    <name type="scientific">Cylicocyclus nassatus</name>
    <name type="common">Nematode worm</name>
    <dbReference type="NCBI Taxonomy" id="53992"/>
    <lineage>
        <taxon>Eukaryota</taxon>
        <taxon>Metazoa</taxon>
        <taxon>Ecdysozoa</taxon>
        <taxon>Nematoda</taxon>
        <taxon>Chromadorea</taxon>
        <taxon>Rhabditida</taxon>
        <taxon>Rhabditina</taxon>
        <taxon>Rhabditomorpha</taxon>
        <taxon>Strongyloidea</taxon>
        <taxon>Strongylidae</taxon>
        <taxon>Cylicocyclus</taxon>
    </lineage>
</organism>
<dbReference type="EMBL" id="CATQJL010000001">
    <property type="protein sequence ID" value="CAJ0589029.1"/>
    <property type="molecule type" value="Genomic_DNA"/>
</dbReference>
<protein>
    <submittedName>
        <fullName evidence="3">Uncharacterized protein</fullName>
    </submittedName>
</protein>
<feature type="chain" id="PRO_5041323681" evidence="2">
    <location>
        <begin position="18"/>
        <end position="497"/>
    </location>
</feature>
<feature type="transmembrane region" description="Helical" evidence="1">
    <location>
        <begin position="464"/>
        <end position="486"/>
    </location>
</feature>
<comment type="caution">
    <text evidence="3">The sequence shown here is derived from an EMBL/GenBank/DDBJ whole genome shotgun (WGS) entry which is preliminary data.</text>
</comment>
<keyword evidence="1" id="KW-0472">Membrane</keyword>
<dbReference type="Proteomes" id="UP001176961">
    <property type="component" value="Unassembled WGS sequence"/>
</dbReference>
<evidence type="ECO:0000313" key="4">
    <source>
        <dbReference type="Proteomes" id="UP001176961"/>
    </source>
</evidence>
<accession>A0AA36GE74</accession>
<reference evidence="3" key="1">
    <citation type="submission" date="2023-07" db="EMBL/GenBank/DDBJ databases">
        <authorList>
            <consortium name="CYATHOMIX"/>
        </authorList>
    </citation>
    <scope>NUCLEOTIDE SEQUENCE</scope>
    <source>
        <strain evidence="3">N/A</strain>
    </source>
</reference>
<sequence>MIYDSLLLLWLPLSIVSEDLSESQKCLFRCTADCLIQQKNNTVQQCLTECKAYDDPQLCISTDWSCWEVCKDLSPAATLEAVSGFELKQKDLATFLVFHPVEEATFYVVQYQLSNANLSSPQYEISLQPFITNQLRPKSLFCDPVIIRVAAVSSSGTGPFSKPFSLDAPRPIFNPRLELLTMVYLDTPYESGPYFDNGTVEVIFRYKVGAWALGLQDLDVTPMFHVIKCENSNLTTSEPIPDFRQGSLPGTVIGRIGSRMMYSKCQFIYYTAHTLSRQCQTSTQLRSPPVADMQQLTISCDNVRNSPCMHTPPICGRIGGIHHEVTEEYSAPGEKETSLSLNITFDPIVRKDEPPTVYYKAFYGEALPYPRQSEEALAGVNITRIIGNTTNCLKFDHLGYCLEDSNNSVSISGIRYDKTYGITFCAIKDPRNLMVPDLVGNRMILKPRASKIYVIPKRTVNVEVIIAVVGGAIILMTVIMAVCCYVNRKQKQKMYQL</sequence>
<proteinExistence type="predicted"/>
<evidence type="ECO:0000256" key="1">
    <source>
        <dbReference type="SAM" id="Phobius"/>
    </source>
</evidence>
<feature type="signal peptide" evidence="2">
    <location>
        <begin position="1"/>
        <end position="17"/>
    </location>
</feature>
<keyword evidence="1" id="KW-1133">Transmembrane helix</keyword>
<keyword evidence="1" id="KW-0812">Transmembrane</keyword>
<keyword evidence="2" id="KW-0732">Signal</keyword>
<gene>
    <name evidence="3" type="ORF">CYNAS_LOCUS1012</name>
</gene>
<evidence type="ECO:0000313" key="3">
    <source>
        <dbReference type="EMBL" id="CAJ0589029.1"/>
    </source>
</evidence>
<name>A0AA36GE74_CYLNA</name>
<dbReference type="AlphaFoldDB" id="A0AA36GE74"/>